<feature type="region of interest" description="Disordered" evidence="1">
    <location>
        <begin position="1"/>
        <end position="22"/>
    </location>
</feature>
<reference evidence="2 3" key="1">
    <citation type="submission" date="2020-08" db="EMBL/GenBank/DDBJ databases">
        <title>Genomic Encyclopedia of Type Strains, Phase III (KMG-III): the genomes of soil and plant-associated and newly described type strains.</title>
        <authorList>
            <person name="Whitman W."/>
        </authorList>
    </citation>
    <scope>NUCLEOTIDE SEQUENCE [LARGE SCALE GENOMIC DNA]</scope>
    <source>
        <strain evidence="2 3">CECT 3265</strain>
    </source>
</reference>
<proteinExistence type="predicted"/>
<feature type="compositionally biased region" description="Polar residues" evidence="1">
    <location>
        <begin position="1"/>
        <end position="15"/>
    </location>
</feature>
<evidence type="ECO:0000256" key="1">
    <source>
        <dbReference type="SAM" id="MobiDB-lite"/>
    </source>
</evidence>
<name>A0A7W7LDF8_STRNE</name>
<evidence type="ECO:0000313" key="2">
    <source>
        <dbReference type="EMBL" id="MBB4888188.1"/>
    </source>
</evidence>
<organism evidence="2 3">
    <name type="scientific">Streptomyces netropsis</name>
    <name type="common">Streptoverticillium netropsis</name>
    <dbReference type="NCBI Taxonomy" id="55404"/>
    <lineage>
        <taxon>Bacteria</taxon>
        <taxon>Bacillati</taxon>
        <taxon>Actinomycetota</taxon>
        <taxon>Actinomycetes</taxon>
        <taxon>Kitasatosporales</taxon>
        <taxon>Streptomycetaceae</taxon>
        <taxon>Streptomyces</taxon>
    </lineage>
</organism>
<accession>A0A7W7LDF8</accession>
<comment type="caution">
    <text evidence="2">The sequence shown here is derived from an EMBL/GenBank/DDBJ whole genome shotgun (WGS) entry which is preliminary data.</text>
</comment>
<dbReference type="EMBL" id="JACHJG010000008">
    <property type="protein sequence ID" value="MBB4888188.1"/>
    <property type="molecule type" value="Genomic_DNA"/>
</dbReference>
<gene>
    <name evidence="2" type="ORF">FHS38_004256</name>
</gene>
<sequence>MPVETNPNLLKNGTLTDLPDPRFRGERDGLYWDSPVKRPGVDGSSLPGWTVWTKPGCDYGGAQILDVMERTGPKGNDVAMFPLDFKEEFPDWRRANFLEANGERVYGGIQQTIDTENGAEYEVSYWAGKSPWVGESKHWANGRVHVLDGYDELITQQEWRATTKSKDSFGVWDPSWERHSFTFTAKGASSTVVFAEDGSHEPGLGTCDPGYHGGASYAGMAVRRKSRPVPVSDETALEIRQESVPKAAPGGSVKLNLALDSRDGKPVNPGVVTQRFKAPTGFVFTGMPTYGYYTVRPKPHLGNLSDYRIEDGGRTLIVHSNPRVNTDAYDKGPLVYTLPLRANLSASAGRYADGSAEIGRHAPVRLSAEITGGSGKEGALLVAQEKIPEAAPGRTANLNVEIRSLDNQPVDPGPIEHRFTAPGGFAFTGGATYGYHYYGKVTGNLDTRVEDGGKTLVVVANPHVNTGSTDRIALLYTLTVRALAGAERGAHDDGRAVIGRLAPVPLSGRIV</sequence>
<dbReference type="AlphaFoldDB" id="A0A7W7LDF8"/>
<keyword evidence="3" id="KW-1185">Reference proteome</keyword>
<protein>
    <submittedName>
        <fullName evidence="2">Uncharacterized protein</fullName>
    </submittedName>
</protein>
<dbReference type="Proteomes" id="UP000556436">
    <property type="component" value="Unassembled WGS sequence"/>
</dbReference>
<dbReference type="RefSeq" id="WP_184735572.1">
    <property type="nucleotide sequence ID" value="NZ_BMRW01000008.1"/>
</dbReference>
<evidence type="ECO:0000313" key="3">
    <source>
        <dbReference type="Proteomes" id="UP000556436"/>
    </source>
</evidence>